<accession>A0A345Y482</accession>
<feature type="signal peptide" evidence="1">
    <location>
        <begin position="1"/>
        <end position="20"/>
    </location>
</feature>
<dbReference type="OrthoDB" id="8612340at2"/>
<dbReference type="KEGG" id="ccah:DWG20_04425"/>
<feature type="chain" id="PRO_5016798942" description="CNP1-like uncharacterized domain-containing protein" evidence="1">
    <location>
        <begin position="21"/>
        <end position="169"/>
    </location>
</feature>
<reference evidence="3 4" key="1">
    <citation type="submission" date="2018-07" db="EMBL/GenBank/DDBJ databases">
        <title>Crenobacter cavernae sp. nov., isolated from a karst cave.</title>
        <authorList>
            <person name="Zhu H."/>
        </authorList>
    </citation>
    <scope>NUCLEOTIDE SEQUENCE [LARGE SCALE GENOMIC DNA]</scope>
    <source>
        <strain evidence="3 4">K1W11S-77</strain>
    </source>
</reference>
<protein>
    <recommendedName>
        <fullName evidence="2">CNP1-like uncharacterized domain-containing protein</fullName>
    </recommendedName>
</protein>
<dbReference type="EMBL" id="CP031337">
    <property type="protein sequence ID" value="AXK38734.1"/>
    <property type="molecule type" value="Genomic_DNA"/>
</dbReference>
<gene>
    <name evidence="3" type="ORF">DWG20_04425</name>
</gene>
<sequence>MISRKLLAATLIGLAFTAHGETRRTYNTNYAFDSDKPWVESEYALPAYPKQAAWLPFFVHRDYPNQAQADASTLSLGDDGVVRYVLRQTSPSGAKNDSLEGLRCRTRELKNYAFGDAVNSRWIESLKPAWRKIDTDDRVRKALHEIVCPDNWEPKSAEAAVSLLKKAAN</sequence>
<name>A0A345Y482_9NEIS</name>
<evidence type="ECO:0000313" key="3">
    <source>
        <dbReference type="EMBL" id="AXK38734.1"/>
    </source>
</evidence>
<feature type="domain" description="CNP1-like uncharacterised" evidence="2">
    <location>
        <begin position="34"/>
        <end position="165"/>
    </location>
</feature>
<evidence type="ECO:0000259" key="2">
    <source>
        <dbReference type="Pfam" id="PF08750"/>
    </source>
</evidence>
<proteinExistence type="predicted"/>
<keyword evidence="1" id="KW-0732">Signal</keyword>
<organism evidence="3 4">
    <name type="scientific">Crenobacter cavernae</name>
    <dbReference type="NCBI Taxonomy" id="2290923"/>
    <lineage>
        <taxon>Bacteria</taxon>
        <taxon>Pseudomonadati</taxon>
        <taxon>Pseudomonadota</taxon>
        <taxon>Betaproteobacteria</taxon>
        <taxon>Neisseriales</taxon>
        <taxon>Neisseriaceae</taxon>
        <taxon>Crenobacter</taxon>
    </lineage>
</organism>
<dbReference type="Pfam" id="PF08750">
    <property type="entry name" value="CNP1"/>
    <property type="match status" value="1"/>
</dbReference>
<dbReference type="RefSeq" id="WP_115432669.1">
    <property type="nucleotide sequence ID" value="NZ_CP031337.1"/>
</dbReference>
<dbReference type="InterPro" id="IPR014861">
    <property type="entry name" value="CNP1-like_dom"/>
</dbReference>
<dbReference type="AlphaFoldDB" id="A0A345Y482"/>
<evidence type="ECO:0000256" key="1">
    <source>
        <dbReference type="SAM" id="SignalP"/>
    </source>
</evidence>
<dbReference type="Proteomes" id="UP000254537">
    <property type="component" value="Chromosome"/>
</dbReference>
<evidence type="ECO:0000313" key="4">
    <source>
        <dbReference type="Proteomes" id="UP000254537"/>
    </source>
</evidence>